<dbReference type="OrthoDB" id="5425130at2759"/>
<feature type="region of interest" description="Disordered" evidence="1">
    <location>
        <begin position="1"/>
        <end position="206"/>
    </location>
</feature>
<keyword evidence="3" id="KW-1185">Reference proteome</keyword>
<feature type="compositionally biased region" description="Low complexity" evidence="1">
    <location>
        <begin position="79"/>
        <end position="89"/>
    </location>
</feature>
<accession>A0A166NY24</accession>
<sequence length="296" mass="32191">MAVGSKVSKFLRRRTSSPDSGGKGKKNESKSPSKEPSSPPPPPPPAESSFGLRQPAPVSAPAPAPVPTPAPAPAPAPSLAPMQQLPPLSSTQSLTAPSVPGIVLGDLTPSPSGSSISPPSLSNPPSRGTPPTPLTADLTQTPMLPVLLPPSAQHFAPHHFNDRDYDHRRLSPPQHMPVPYHNARSDSESKSSESEQSNGPERMIRTSRNDPLVPQLKDTHFHCYQSHRNFAKSENKYCPTPCMACLKVDQKVRYRCTFCCLRICRECVKNIEKSRSRSLTDLMDNLERQYGAEKVM</sequence>
<evidence type="ECO:0000256" key="1">
    <source>
        <dbReference type="SAM" id="MobiDB-lite"/>
    </source>
</evidence>
<comment type="caution">
    <text evidence="2">The sequence shown here is derived from an EMBL/GenBank/DDBJ whole genome shotgun (WGS) entry which is preliminary data.</text>
</comment>
<feature type="compositionally biased region" description="Pro residues" evidence="1">
    <location>
        <begin position="58"/>
        <end position="78"/>
    </location>
</feature>
<reference evidence="2 3" key="1">
    <citation type="journal article" date="2016" name="Genome Biol. Evol.">
        <title>Divergent and convergent evolution of fungal pathogenicity.</title>
        <authorList>
            <person name="Shang Y."/>
            <person name="Xiao G."/>
            <person name="Zheng P."/>
            <person name="Cen K."/>
            <person name="Zhan S."/>
            <person name="Wang C."/>
        </authorList>
    </citation>
    <scope>NUCLEOTIDE SEQUENCE [LARGE SCALE GENOMIC DNA]</scope>
    <source>
        <strain evidence="2 3">ARSEF 7405</strain>
    </source>
</reference>
<dbReference type="VEuPathDB" id="FungiDB:AAP_02636"/>
<feature type="compositionally biased region" description="Basic and acidic residues" evidence="1">
    <location>
        <begin position="183"/>
        <end position="193"/>
    </location>
</feature>
<evidence type="ECO:0000313" key="3">
    <source>
        <dbReference type="Proteomes" id="UP000242877"/>
    </source>
</evidence>
<protein>
    <submittedName>
        <fullName evidence="2">Uncharacterized protein</fullName>
    </submittedName>
</protein>
<dbReference type="EMBL" id="AZGZ01000009">
    <property type="protein sequence ID" value="KZZ93170.1"/>
    <property type="molecule type" value="Genomic_DNA"/>
</dbReference>
<dbReference type="Proteomes" id="UP000242877">
    <property type="component" value="Unassembled WGS sequence"/>
</dbReference>
<feature type="compositionally biased region" description="Pro residues" evidence="1">
    <location>
        <begin position="37"/>
        <end position="46"/>
    </location>
</feature>
<feature type="compositionally biased region" description="Low complexity" evidence="1">
    <location>
        <begin position="109"/>
        <end position="126"/>
    </location>
</feature>
<dbReference type="AlphaFoldDB" id="A0A166NY24"/>
<proteinExistence type="predicted"/>
<organism evidence="2 3">
    <name type="scientific">Ascosphaera apis ARSEF 7405</name>
    <dbReference type="NCBI Taxonomy" id="392613"/>
    <lineage>
        <taxon>Eukaryota</taxon>
        <taxon>Fungi</taxon>
        <taxon>Dikarya</taxon>
        <taxon>Ascomycota</taxon>
        <taxon>Pezizomycotina</taxon>
        <taxon>Eurotiomycetes</taxon>
        <taxon>Eurotiomycetidae</taxon>
        <taxon>Onygenales</taxon>
        <taxon>Ascosphaeraceae</taxon>
        <taxon>Ascosphaera</taxon>
    </lineage>
</organism>
<feature type="compositionally biased region" description="Basic and acidic residues" evidence="1">
    <location>
        <begin position="159"/>
        <end position="169"/>
    </location>
</feature>
<evidence type="ECO:0000313" key="2">
    <source>
        <dbReference type="EMBL" id="KZZ93170.1"/>
    </source>
</evidence>
<gene>
    <name evidence="2" type="ORF">AAP_02636</name>
</gene>
<name>A0A166NY24_9EURO</name>